<keyword evidence="12" id="KW-1185">Reference proteome</keyword>
<dbReference type="PANTHER" id="PTHR30221">
    <property type="entry name" value="SMALL-CONDUCTANCE MECHANOSENSITIVE CHANNEL"/>
    <property type="match status" value="1"/>
</dbReference>
<gene>
    <name evidence="11" type="ORF">ACFR9U_17675</name>
</gene>
<feature type="transmembrane region" description="Helical" evidence="8">
    <location>
        <begin position="61"/>
        <end position="84"/>
    </location>
</feature>
<dbReference type="Gene3D" id="3.30.70.100">
    <property type="match status" value="1"/>
</dbReference>
<evidence type="ECO:0000256" key="1">
    <source>
        <dbReference type="ARBA" id="ARBA00004651"/>
    </source>
</evidence>
<dbReference type="InterPro" id="IPR011014">
    <property type="entry name" value="MscS_channel_TM-2"/>
</dbReference>
<keyword evidence="4 8" id="KW-0812">Transmembrane</keyword>
<dbReference type="Gene3D" id="2.30.30.60">
    <property type="match status" value="1"/>
</dbReference>
<evidence type="ECO:0000259" key="10">
    <source>
        <dbReference type="Pfam" id="PF21082"/>
    </source>
</evidence>
<dbReference type="Pfam" id="PF21082">
    <property type="entry name" value="MS_channel_3rd"/>
    <property type="match status" value="1"/>
</dbReference>
<feature type="domain" description="Mechanosensitive ion channel MscS C-terminal" evidence="10">
    <location>
        <begin position="261"/>
        <end position="348"/>
    </location>
</feature>
<organism evidence="11 12">
    <name type="scientific">Halorientalis brevis</name>
    <dbReference type="NCBI Taxonomy" id="1126241"/>
    <lineage>
        <taxon>Archaea</taxon>
        <taxon>Methanobacteriati</taxon>
        <taxon>Methanobacteriota</taxon>
        <taxon>Stenosarchaea group</taxon>
        <taxon>Halobacteria</taxon>
        <taxon>Halobacteriales</taxon>
        <taxon>Haloarculaceae</taxon>
        <taxon>Halorientalis</taxon>
    </lineage>
</organism>
<evidence type="ECO:0000256" key="7">
    <source>
        <dbReference type="SAM" id="MobiDB-lite"/>
    </source>
</evidence>
<feature type="domain" description="Mechanosensitive ion channel MscS" evidence="9">
    <location>
        <begin position="192"/>
        <end position="255"/>
    </location>
</feature>
<accession>A0ABD6CGJ9</accession>
<comment type="similarity">
    <text evidence="2">Belongs to the MscS (TC 1.A.23) family.</text>
</comment>
<comment type="caution">
    <text evidence="11">The sequence shown here is derived from an EMBL/GenBank/DDBJ whole genome shotgun (WGS) entry which is preliminary data.</text>
</comment>
<evidence type="ECO:0000256" key="2">
    <source>
        <dbReference type="ARBA" id="ARBA00008017"/>
    </source>
</evidence>
<dbReference type="InterPro" id="IPR023408">
    <property type="entry name" value="MscS_beta-dom_sf"/>
</dbReference>
<dbReference type="InterPro" id="IPR011066">
    <property type="entry name" value="MscS_channel_C_sf"/>
</dbReference>
<comment type="subcellular location">
    <subcellularLocation>
        <location evidence="1">Cell membrane</location>
        <topology evidence="1">Multi-pass membrane protein</topology>
    </subcellularLocation>
</comment>
<evidence type="ECO:0000259" key="9">
    <source>
        <dbReference type="Pfam" id="PF00924"/>
    </source>
</evidence>
<dbReference type="Gene3D" id="1.10.287.1260">
    <property type="match status" value="1"/>
</dbReference>
<proteinExistence type="inferred from homology"/>
<dbReference type="PANTHER" id="PTHR30221:SF20">
    <property type="entry name" value="SMALL-CONDUCTANCE MECHANOSENSITIVE CHANNEL"/>
    <property type="match status" value="1"/>
</dbReference>
<dbReference type="SUPFAM" id="SSF50182">
    <property type="entry name" value="Sm-like ribonucleoproteins"/>
    <property type="match status" value="1"/>
</dbReference>
<evidence type="ECO:0000256" key="4">
    <source>
        <dbReference type="ARBA" id="ARBA00022692"/>
    </source>
</evidence>
<keyword evidence="5 8" id="KW-1133">Transmembrane helix</keyword>
<feature type="transmembrane region" description="Helical" evidence="8">
    <location>
        <begin position="172"/>
        <end position="201"/>
    </location>
</feature>
<reference evidence="11 12" key="1">
    <citation type="journal article" date="2019" name="Int. J. Syst. Evol. Microbiol.">
        <title>The Global Catalogue of Microorganisms (GCM) 10K type strain sequencing project: providing services to taxonomists for standard genome sequencing and annotation.</title>
        <authorList>
            <consortium name="The Broad Institute Genomics Platform"/>
            <consortium name="The Broad Institute Genome Sequencing Center for Infectious Disease"/>
            <person name="Wu L."/>
            <person name="Ma J."/>
        </authorList>
    </citation>
    <scope>NUCLEOTIDE SEQUENCE [LARGE SCALE GENOMIC DNA]</scope>
    <source>
        <strain evidence="11 12">CGMCC 1.12125</strain>
    </source>
</reference>
<dbReference type="InterPro" id="IPR045275">
    <property type="entry name" value="MscS_archaea/bacteria_type"/>
</dbReference>
<dbReference type="GO" id="GO:0005886">
    <property type="term" value="C:plasma membrane"/>
    <property type="evidence" value="ECO:0007669"/>
    <property type="project" value="UniProtKB-SubCell"/>
</dbReference>
<evidence type="ECO:0000256" key="6">
    <source>
        <dbReference type="ARBA" id="ARBA00023136"/>
    </source>
</evidence>
<dbReference type="PROSITE" id="PS01246">
    <property type="entry name" value="UPF0003"/>
    <property type="match status" value="1"/>
</dbReference>
<dbReference type="Pfam" id="PF00924">
    <property type="entry name" value="MS_channel_2nd"/>
    <property type="match status" value="1"/>
</dbReference>
<protein>
    <submittedName>
        <fullName evidence="11">Mechanosensitive ion channel family protein</fullName>
    </submittedName>
</protein>
<name>A0ABD6CGJ9_9EURY</name>
<dbReference type="RefSeq" id="WP_247378467.1">
    <property type="nucleotide sequence ID" value="NZ_JALLGV010000005.1"/>
</dbReference>
<feature type="transmembrane region" description="Helical" evidence="8">
    <location>
        <begin position="147"/>
        <end position="166"/>
    </location>
</feature>
<evidence type="ECO:0000256" key="5">
    <source>
        <dbReference type="ARBA" id="ARBA00022989"/>
    </source>
</evidence>
<keyword evidence="6 8" id="KW-0472">Membrane</keyword>
<dbReference type="Proteomes" id="UP001597119">
    <property type="component" value="Unassembled WGS sequence"/>
</dbReference>
<feature type="region of interest" description="Disordered" evidence="7">
    <location>
        <begin position="353"/>
        <end position="384"/>
    </location>
</feature>
<dbReference type="InterPro" id="IPR006686">
    <property type="entry name" value="MscS_channel_CS"/>
</dbReference>
<feature type="transmembrane region" description="Helical" evidence="8">
    <location>
        <begin position="29"/>
        <end position="49"/>
    </location>
</feature>
<dbReference type="AlphaFoldDB" id="A0ABD6CGJ9"/>
<keyword evidence="3" id="KW-1003">Cell membrane</keyword>
<dbReference type="SUPFAM" id="SSF82861">
    <property type="entry name" value="Mechanosensitive channel protein MscS (YggB), transmembrane region"/>
    <property type="match status" value="1"/>
</dbReference>
<evidence type="ECO:0000256" key="3">
    <source>
        <dbReference type="ARBA" id="ARBA00022475"/>
    </source>
</evidence>
<evidence type="ECO:0000313" key="12">
    <source>
        <dbReference type="Proteomes" id="UP001597119"/>
    </source>
</evidence>
<dbReference type="InterPro" id="IPR006685">
    <property type="entry name" value="MscS_channel_2nd"/>
</dbReference>
<sequence length="384" mass="41291">MTLLRSVAAPLLQAGWVQSLASTGDEQLLASLVVVAGFVLVLFLIRALGPRLKERYPADDVEAVQAVLVTLAAAATSWFLVVVWRIVDEVFASLAVIRVGPRQGALALVGVLTLIIAYTLTRVTRGVLEDRGGDVITAHRREVIHHFLQLAIYIVASTFVLSLAGVNPANLLVGAGAIGLVVGLAARQTLGAILAGIVLLFARPLEVGDWVVVDDNEGIVVDVTLFNTELRTWDDEHVMIPNDEVASSSIVNRSRSGRLRVSFKIGVDYEADVTRAAAVAEGAMNECDVSPLLSKPSPSVVGRGFGDSAVLLECRFWISDPSARRKWRTQTAVIRAVKEAFDEEGIKIPYPQRELTARDEGDGFRLAGDRQPTAPAANTDGDQQ</sequence>
<dbReference type="SUPFAM" id="SSF82689">
    <property type="entry name" value="Mechanosensitive channel protein MscS (YggB), C-terminal domain"/>
    <property type="match status" value="1"/>
</dbReference>
<evidence type="ECO:0000313" key="11">
    <source>
        <dbReference type="EMBL" id="MFD1588811.1"/>
    </source>
</evidence>
<dbReference type="InterPro" id="IPR010920">
    <property type="entry name" value="LSM_dom_sf"/>
</dbReference>
<evidence type="ECO:0000256" key="8">
    <source>
        <dbReference type="SAM" id="Phobius"/>
    </source>
</evidence>
<dbReference type="InterPro" id="IPR049278">
    <property type="entry name" value="MS_channel_C"/>
</dbReference>
<feature type="transmembrane region" description="Helical" evidence="8">
    <location>
        <begin position="104"/>
        <end position="121"/>
    </location>
</feature>
<dbReference type="EMBL" id="JBHUDJ010000014">
    <property type="protein sequence ID" value="MFD1588811.1"/>
    <property type="molecule type" value="Genomic_DNA"/>
</dbReference>